<reference evidence="1" key="1">
    <citation type="submission" date="2022-07" db="EMBL/GenBank/DDBJ databases">
        <authorList>
            <person name="Li W.-J."/>
            <person name="Deng Q.-Q."/>
        </authorList>
    </citation>
    <scope>NUCLEOTIDE SEQUENCE</scope>
    <source>
        <strain evidence="1">SYSU M60031</strain>
    </source>
</reference>
<dbReference type="Proteomes" id="UP001156102">
    <property type="component" value="Unassembled WGS sequence"/>
</dbReference>
<accession>A0AA42BRU2</accession>
<protein>
    <submittedName>
        <fullName evidence="1">DUF3910 family protein</fullName>
    </submittedName>
</protein>
<sequence length="96" mass="10641">MNLQETPDWIGTPRVPGETQFMVDFTLPHDDGRYKLIADGHQLEIKAYEVKPGAPKPSLRGTSFVPGESLPPAISAIFADPYVRAVLAQRNYKGLF</sequence>
<dbReference type="AlphaFoldDB" id="A0AA42BRU2"/>
<gene>
    <name evidence="1" type="ORF">NK662_04040</name>
</gene>
<dbReference type="InterPro" id="IPR025021">
    <property type="entry name" value="DUF3910"/>
</dbReference>
<evidence type="ECO:0000313" key="2">
    <source>
        <dbReference type="Proteomes" id="UP001156102"/>
    </source>
</evidence>
<evidence type="ECO:0000313" key="1">
    <source>
        <dbReference type="EMBL" id="MCP8967708.1"/>
    </source>
</evidence>
<proteinExistence type="predicted"/>
<dbReference type="Pfam" id="PF13049">
    <property type="entry name" value="DUF3910"/>
    <property type="match status" value="1"/>
</dbReference>
<keyword evidence="2" id="KW-1185">Reference proteome</keyword>
<name>A0AA42BRU2_9BACI</name>
<organism evidence="1 2">
    <name type="scientific">Ectobacillus ponti</name>
    <dbReference type="NCBI Taxonomy" id="2961894"/>
    <lineage>
        <taxon>Bacteria</taxon>
        <taxon>Bacillati</taxon>
        <taxon>Bacillota</taxon>
        <taxon>Bacilli</taxon>
        <taxon>Bacillales</taxon>
        <taxon>Bacillaceae</taxon>
        <taxon>Ectobacillus</taxon>
    </lineage>
</organism>
<dbReference type="RefSeq" id="WP_254757626.1">
    <property type="nucleotide sequence ID" value="NZ_JANCLT010000002.1"/>
</dbReference>
<comment type="caution">
    <text evidence="1">The sequence shown here is derived from an EMBL/GenBank/DDBJ whole genome shotgun (WGS) entry which is preliminary data.</text>
</comment>
<dbReference type="EMBL" id="JANCLT010000002">
    <property type="protein sequence ID" value="MCP8967708.1"/>
    <property type="molecule type" value="Genomic_DNA"/>
</dbReference>